<proteinExistence type="predicted"/>
<reference evidence="2 3" key="1">
    <citation type="journal article" date="2018" name="Front. Plant Sci.">
        <title>Red Clover (Trifolium pratense) and Zigzag Clover (T. medium) - A Picture of Genomic Similarities and Differences.</title>
        <authorList>
            <person name="Dluhosova J."/>
            <person name="Istvanek J."/>
            <person name="Nedelnik J."/>
            <person name="Repkova J."/>
        </authorList>
    </citation>
    <scope>NUCLEOTIDE SEQUENCE [LARGE SCALE GENOMIC DNA]</scope>
    <source>
        <strain evidence="3">cv. 10/8</strain>
        <tissue evidence="2">Leaf</tissue>
    </source>
</reference>
<feature type="compositionally biased region" description="Low complexity" evidence="1">
    <location>
        <begin position="30"/>
        <end position="41"/>
    </location>
</feature>
<dbReference type="Proteomes" id="UP000265520">
    <property type="component" value="Unassembled WGS sequence"/>
</dbReference>
<dbReference type="EMBL" id="LXQA010011365">
    <property type="protein sequence ID" value="MCH87018.1"/>
    <property type="molecule type" value="Genomic_DNA"/>
</dbReference>
<protein>
    <submittedName>
        <fullName evidence="2">Uncharacterized protein</fullName>
    </submittedName>
</protein>
<accession>A0A392MJW8</accession>
<sequence>EAKKGKKGMCSGHKEKDHRHHHKGKTTKMASTNSASSSSNSSHKEENGDELLTTKLPKDTFPVKPVLGTLLWLVGMAAFADGDKADTVVWDMGMKNVKVHIGMAKPKDGCTLQFGCGKPLCCYKTLGELVPIGCLNHRKVIEQSIFKVIFLKLATQENTTVTDEGSIAG</sequence>
<keyword evidence="3" id="KW-1185">Reference proteome</keyword>
<comment type="caution">
    <text evidence="2">The sequence shown here is derived from an EMBL/GenBank/DDBJ whole genome shotgun (WGS) entry which is preliminary data.</text>
</comment>
<feature type="region of interest" description="Disordered" evidence="1">
    <location>
        <begin position="1"/>
        <end position="49"/>
    </location>
</feature>
<feature type="compositionally biased region" description="Basic residues" evidence="1">
    <location>
        <begin position="16"/>
        <end position="26"/>
    </location>
</feature>
<name>A0A392MJW8_9FABA</name>
<dbReference type="AlphaFoldDB" id="A0A392MJW8"/>
<gene>
    <name evidence="2" type="ORF">A2U01_0007882</name>
</gene>
<evidence type="ECO:0000256" key="1">
    <source>
        <dbReference type="SAM" id="MobiDB-lite"/>
    </source>
</evidence>
<evidence type="ECO:0000313" key="3">
    <source>
        <dbReference type="Proteomes" id="UP000265520"/>
    </source>
</evidence>
<organism evidence="2 3">
    <name type="scientific">Trifolium medium</name>
    <dbReference type="NCBI Taxonomy" id="97028"/>
    <lineage>
        <taxon>Eukaryota</taxon>
        <taxon>Viridiplantae</taxon>
        <taxon>Streptophyta</taxon>
        <taxon>Embryophyta</taxon>
        <taxon>Tracheophyta</taxon>
        <taxon>Spermatophyta</taxon>
        <taxon>Magnoliopsida</taxon>
        <taxon>eudicotyledons</taxon>
        <taxon>Gunneridae</taxon>
        <taxon>Pentapetalae</taxon>
        <taxon>rosids</taxon>
        <taxon>fabids</taxon>
        <taxon>Fabales</taxon>
        <taxon>Fabaceae</taxon>
        <taxon>Papilionoideae</taxon>
        <taxon>50 kb inversion clade</taxon>
        <taxon>NPAAA clade</taxon>
        <taxon>Hologalegina</taxon>
        <taxon>IRL clade</taxon>
        <taxon>Trifolieae</taxon>
        <taxon>Trifolium</taxon>
    </lineage>
</organism>
<evidence type="ECO:0000313" key="2">
    <source>
        <dbReference type="EMBL" id="MCH87018.1"/>
    </source>
</evidence>
<feature type="non-terminal residue" evidence="2">
    <location>
        <position position="1"/>
    </location>
</feature>